<gene>
    <name evidence="1" type="ORF">HNR68_001370</name>
</gene>
<evidence type="ECO:0008006" key="3">
    <source>
        <dbReference type="Google" id="ProtNLM"/>
    </source>
</evidence>
<sequence>MSDIFRPQELIAYWRPAEGFRHGLEPDRPPHPGQARNTLCGLTITVGAPTELDWLAPTCSDCWDEARSRRDAADGGAR</sequence>
<dbReference type="EMBL" id="JACCFJ010000001">
    <property type="protein sequence ID" value="NYI82740.1"/>
    <property type="molecule type" value="Genomic_DNA"/>
</dbReference>
<proteinExistence type="predicted"/>
<dbReference type="Proteomes" id="UP000587002">
    <property type="component" value="Unassembled WGS sequence"/>
</dbReference>
<protein>
    <recommendedName>
        <fullName evidence="3">Zinc-finger domain-containing protein</fullName>
    </recommendedName>
</protein>
<dbReference type="Pfam" id="PF16827">
    <property type="entry name" value="zf-HC3"/>
    <property type="match status" value="1"/>
</dbReference>
<evidence type="ECO:0000313" key="1">
    <source>
        <dbReference type="EMBL" id="NYI82740.1"/>
    </source>
</evidence>
<organism evidence="1 2">
    <name type="scientific">Saccharopolyspora hordei</name>
    <dbReference type="NCBI Taxonomy" id="1838"/>
    <lineage>
        <taxon>Bacteria</taxon>
        <taxon>Bacillati</taxon>
        <taxon>Actinomycetota</taxon>
        <taxon>Actinomycetes</taxon>
        <taxon>Pseudonocardiales</taxon>
        <taxon>Pseudonocardiaceae</taxon>
        <taxon>Saccharopolyspora</taxon>
    </lineage>
</organism>
<dbReference type="InterPro" id="IPR031795">
    <property type="entry name" value="Zf-HC3"/>
</dbReference>
<comment type="caution">
    <text evidence="1">The sequence shown here is derived from an EMBL/GenBank/DDBJ whole genome shotgun (WGS) entry which is preliminary data.</text>
</comment>
<dbReference type="AlphaFoldDB" id="A0A853AQ15"/>
<dbReference type="RefSeq" id="WP_179718733.1">
    <property type="nucleotide sequence ID" value="NZ_BAABFH010000001.1"/>
</dbReference>
<name>A0A853AQ15_9PSEU</name>
<reference evidence="1 2" key="1">
    <citation type="submission" date="2020-07" db="EMBL/GenBank/DDBJ databases">
        <title>Sequencing the genomes of 1000 actinobacteria strains.</title>
        <authorList>
            <person name="Klenk H.-P."/>
        </authorList>
    </citation>
    <scope>NUCLEOTIDE SEQUENCE [LARGE SCALE GENOMIC DNA]</scope>
    <source>
        <strain evidence="1 2">DSM 44065</strain>
    </source>
</reference>
<evidence type="ECO:0000313" key="2">
    <source>
        <dbReference type="Proteomes" id="UP000587002"/>
    </source>
</evidence>
<dbReference type="Gene3D" id="2.30.30.990">
    <property type="entry name" value="Malonyl-[acyl-carrier protein] O-methyltransferase, zinc-finger motif"/>
    <property type="match status" value="1"/>
</dbReference>
<accession>A0A853AQ15</accession>
<keyword evidence="2" id="KW-1185">Reference proteome</keyword>